<keyword evidence="3" id="KW-0808">Transferase</keyword>
<comment type="caution">
    <text evidence="3">The sequence shown here is derived from an EMBL/GenBank/DDBJ whole genome shotgun (WGS) entry which is preliminary data.</text>
</comment>
<dbReference type="Proteomes" id="UP000651977">
    <property type="component" value="Unassembled WGS sequence"/>
</dbReference>
<keyword evidence="4" id="KW-1185">Reference proteome</keyword>
<feature type="domain" description="Glycosyl transferase family 1" evidence="1">
    <location>
        <begin position="170"/>
        <end position="327"/>
    </location>
</feature>
<dbReference type="GO" id="GO:0016740">
    <property type="term" value="F:transferase activity"/>
    <property type="evidence" value="ECO:0007669"/>
    <property type="project" value="UniProtKB-KW"/>
</dbReference>
<evidence type="ECO:0000313" key="3">
    <source>
        <dbReference type="EMBL" id="GGB08133.1"/>
    </source>
</evidence>
<dbReference type="InterPro" id="IPR028098">
    <property type="entry name" value="Glyco_trans_4-like_N"/>
</dbReference>
<sequence>MVSSLLVGGAERFVIDLCVEQRAQGMQVEIISFGQPDDPLVAVAKALGIKVIVIKGIKGLMQFRLWRAFRAQPLIHFHSPAALKTALPILPFCLDRKIVYTRHGADPLASASWRKVHQFARRYIDNICFVSLEGQQVFHQQHGWEHVASAVIDNGIAMPEEREIVPHPQDGRLRVGSVGRMVALKHQISLLKAVALLPMPLAQKIEVHFFGSGDQLPLLQQFSQQNLQHCEVVFHGLVSERAEIYNRFELLVVTSETEGMSLAIMEAMAYKRAVAATKVGGNPLLVEQGQTGFLFDYDDSQALAAVLEQALAKPEQLIALGEQGRQRILKQFSLHRTQQQYQAVYDERGSSV</sequence>
<dbReference type="Gene3D" id="3.40.50.2000">
    <property type="entry name" value="Glycogen Phosphorylase B"/>
    <property type="match status" value="2"/>
</dbReference>
<name>A0ABQ1I2X2_9ALTE</name>
<feature type="domain" description="Glycosyltransferase subfamily 4-like N-terminal" evidence="2">
    <location>
        <begin position="7"/>
        <end position="156"/>
    </location>
</feature>
<evidence type="ECO:0000259" key="1">
    <source>
        <dbReference type="Pfam" id="PF00534"/>
    </source>
</evidence>
<reference evidence="4" key="1">
    <citation type="journal article" date="2019" name="Int. J. Syst. Evol. Microbiol.">
        <title>The Global Catalogue of Microorganisms (GCM) 10K type strain sequencing project: providing services to taxonomists for standard genome sequencing and annotation.</title>
        <authorList>
            <consortium name="The Broad Institute Genomics Platform"/>
            <consortium name="The Broad Institute Genome Sequencing Center for Infectious Disease"/>
            <person name="Wu L."/>
            <person name="Ma J."/>
        </authorList>
    </citation>
    <scope>NUCLEOTIDE SEQUENCE [LARGE SCALE GENOMIC DNA]</scope>
    <source>
        <strain evidence="4">CGMCC 1.10131</strain>
    </source>
</reference>
<dbReference type="EMBL" id="BMDY01000012">
    <property type="protein sequence ID" value="GGB08133.1"/>
    <property type="molecule type" value="Genomic_DNA"/>
</dbReference>
<accession>A0ABQ1I2X2</accession>
<dbReference type="PANTHER" id="PTHR12526">
    <property type="entry name" value="GLYCOSYLTRANSFERASE"/>
    <property type="match status" value="1"/>
</dbReference>
<dbReference type="RefSeq" id="WP_055734155.1">
    <property type="nucleotide sequence ID" value="NZ_BMDY01000012.1"/>
</dbReference>
<gene>
    <name evidence="3" type="ORF">GCM10007414_21920</name>
</gene>
<evidence type="ECO:0000313" key="4">
    <source>
        <dbReference type="Proteomes" id="UP000651977"/>
    </source>
</evidence>
<dbReference type="CDD" id="cd03801">
    <property type="entry name" value="GT4_PimA-like"/>
    <property type="match status" value="1"/>
</dbReference>
<evidence type="ECO:0000259" key="2">
    <source>
        <dbReference type="Pfam" id="PF13439"/>
    </source>
</evidence>
<protein>
    <submittedName>
        <fullName evidence="3">Glycosyl transferase family 1</fullName>
    </submittedName>
</protein>
<dbReference type="Pfam" id="PF13439">
    <property type="entry name" value="Glyco_transf_4"/>
    <property type="match status" value="1"/>
</dbReference>
<dbReference type="SUPFAM" id="SSF53756">
    <property type="entry name" value="UDP-Glycosyltransferase/glycogen phosphorylase"/>
    <property type="match status" value="1"/>
</dbReference>
<dbReference type="PANTHER" id="PTHR12526:SF630">
    <property type="entry name" value="GLYCOSYLTRANSFERASE"/>
    <property type="match status" value="1"/>
</dbReference>
<dbReference type="InterPro" id="IPR001296">
    <property type="entry name" value="Glyco_trans_1"/>
</dbReference>
<organism evidence="3 4">
    <name type="scientific">Agarivorans gilvus</name>
    <dbReference type="NCBI Taxonomy" id="680279"/>
    <lineage>
        <taxon>Bacteria</taxon>
        <taxon>Pseudomonadati</taxon>
        <taxon>Pseudomonadota</taxon>
        <taxon>Gammaproteobacteria</taxon>
        <taxon>Alteromonadales</taxon>
        <taxon>Alteromonadaceae</taxon>
        <taxon>Agarivorans</taxon>
    </lineage>
</organism>
<proteinExistence type="predicted"/>
<dbReference type="Pfam" id="PF00534">
    <property type="entry name" value="Glycos_transf_1"/>
    <property type="match status" value="1"/>
</dbReference>